<feature type="domain" description="Phosphomevalonate dehydratase small subunit-like" evidence="8">
    <location>
        <begin position="27"/>
        <end position="106"/>
    </location>
</feature>
<evidence type="ECO:0000256" key="1">
    <source>
        <dbReference type="ARBA" id="ARBA00005092"/>
    </source>
</evidence>
<keyword evidence="2 7" id="KW-0414">Isoprene biosynthesis</keyword>
<sequence>MGGMKLKGRRITKGKAKGIALVSRRPLSFLGGIDPKTGIITDVESDIRGESVKDKILVFPRGKGSTVGSYIIYQLKKNNVAPKAIVVEDAETIVATGAIIAEIPMVDRIDIRKIKNGQIIEVDADRGEIIIHEEEGI</sequence>
<feature type="active site" description="Proton acceptor" evidence="7">
    <location>
        <position position="65"/>
    </location>
</feature>
<dbReference type="GO" id="GO:0019287">
    <property type="term" value="P:isopentenyl diphosphate biosynthetic process, mevalonate pathway"/>
    <property type="evidence" value="ECO:0007669"/>
    <property type="project" value="UniProtKB-UniRule"/>
</dbReference>
<reference evidence="9 10" key="1">
    <citation type="journal article" date="2016" name="Genome Announc.">
        <title>Complete genome sequence of the hyperthermophilic and piezophilic archaeon Thermococcus barophilus Ch5, capable of growth at the expense of hydrogenogenesis from carbon monoxide and formate.</title>
        <authorList>
            <person name="Oger P."/>
            <person name="Sokolova T.G."/>
            <person name="Kozhevnikova D.A."/>
            <person name="Taranov E.A."/>
            <person name="Vannier P."/>
            <person name="Lee H.S."/>
            <person name="Kwon K.K."/>
            <person name="Kang S.G."/>
            <person name="Lee J.H."/>
            <person name="Bonch-Osmolovskaya E.A."/>
            <person name="Lebedinsky A.V."/>
        </authorList>
    </citation>
    <scope>NUCLEOTIDE SEQUENCE [LARGE SCALE GENOMIC DNA]</scope>
    <source>
        <strain evidence="10">Ch5</strain>
    </source>
</reference>
<comment type="similarity">
    <text evidence="7">Belongs to the AcnX type II small subunit family.</text>
</comment>
<gene>
    <name evidence="9" type="ORF">TBCH5v1_1072</name>
</gene>
<dbReference type="STRING" id="55802.TBCH5v1_1072"/>
<dbReference type="HAMAP" id="MF_00078">
    <property type="entry name" value="PMDh_S"/>
    <property type="match status" value="1"/>
</dbReference>
<comment type="pathway">
    <text evidence="1 7">Isoprenoid biosynthesis; isopentenyl diphosphate biosynthesis via mevalonate pathway.</text>
</comment>
<evidence type="ECO:0000256" key="6">
    <source>
        <dbReference type="ARBA" id="ARBA00046520"/>
    </source>
</evidence>
<dbReference type="PATRIC" id="fig|55802.8.peg.1063"/>
<organism evidence="9 10">
    <name type="scientific">Thermococcus barophilus</name>
    <dbReference type="NCBI Taxonomy" id="55802"/>
    <lineage>
        <taxon>Archaea</taxon>
        <taxon>Methanobacteriati</taxon>
        <taxon>Methanobacteriota</taxon>
        <taxon>Thermococci</taxon>
        <taxon>Thermococcales</taxon>
        <taxon>Thermococcaceae</taxon>
        <taxon>Thermococcus</taxon>
    </lineage>
</organism>
<dbReference type="AlphaFoldDB" id="A0A0S1XB41"/>
<evidence type="ECO:0000256" key="2">
    <source>
        <dbReference type="ARBA" id="ARBA00023229"/>
    </source>
</evidence>
<proteinExistence type="inferred from homology"/>
<comment type="subunit">
    <text evidence="6 7">Heterodimer composed of a large subunit (PMDh-L) and a small subunit (PMDh-S).</text>
</comment>
<dbReference type="Pfam" id="PF01989">
    <property type="entry name" value="AcnX_swivel_put"/>
    <property type="match status" value="1"/>
</dbReference>
<evidence type="ECO:0000256" key="4">
    <source>
        <dbReference type="ARBA" id="ARBA00045120"/>
    </source>
</evidence>
<dbReference type="Gene3D" id="3.50.30.10">
    <property type="entry name" value="Phosphohistidine domain"/>
    <property type="match status" value="1"/>
</dbReference>
<dbReference type="InterPro" id="IPR002840">
    <property type="entry name" value="PMDh-S-like_dom"/>
</dbReference>
<name>A0A0S1XB41_THEBA</name>
<accession>A0A0S1XB41</accession>
<dbReference type="EMBL" id="CP013050">
    <property type="protein sequence ID" value="ALM75014.1"/>
    <property type="molecule type" value="Genomic_DNA"/>
</dbReference>
<dbReference type="PANTHER" id="PTHR36577:SF3">
    <property type="entry name" value="DUF521 DOMAIN PROTEIN (AFU_ORTHOLOGUE AFUA_6G00490)"/>
    <property type="match status" value="1"/>
</dbReference>
<evidence type="ECO:0000256" key="7">
    <source>
        <dbReference type="HAMAP-Rule" id="MF_00078"/>
    </source>
</evidence>
<dbReference type="PIRSF" id="PIRSF004966">
    <property type="entry name" value="UCP004966"/>
    <property type="match status" value="1"/>
</dbReference>
<protein>
    <recommendedName>
        <fullName evidence="7">Phosphomevalonate dehydratase small subunit</fullName>
        <shortName evidence="7">PMDh small subunit</shortName>
        <shortName evidence="7">PMDh-S</shortName>
        <ecNumber evidence="7">4.2.1.182</ecNumber>
    </recommendedName>
</protein>
<keyword evidence="3 7" id="KW-0456">Lyase</keyword>
<dbReference type="PANTHER" id="PTHR36577">
    <property type="entry name" value="DUF521 DOMAIN PROTEIN (AFU_ORTHOLOGUE AFUA_6G00490)"/>
    <property type="match status" value="1"/>
</dbReference>
<evidence type="ECO:0000313" key="10">
    <source>
        <dbReference type="Proteomes" id="UP000066042"/>
    </source>
</evidence>
<comment type="catalytic activity">
    <reaction evidence="4">
        <text>(R)-5-phosphomevalonate = (2E)-3-methyl-5-phosphooxypent-2-enoate + H2O</text>
        <dbReference type="Rhea" id="RHEA:78975"/>
        <dbReference type="ChEBI" id="CHEBI:15377"/>
        <dbReference type="ChEBI" id="CHEBI:58146"/>
        <dbReference type="ChEBI" id="CHEBI:229665"/>
        <dbReference type="EC" id="4.2.1.182"/>
    </reaction>
    <physiologicalReaction direction="left-to-right" evidence="4">
        <dbReference type="Rhea" id="RHEA:78976"/>
    </physiologicalReaction>
</comment>
<dbReference type="Proteomes" id="UP000066042">
    <property type="component" value="Chromosome"/>
</dbReference>
<dbReference type="CDD" id="cd01356">
    <property type="entry name" value="AcnX_swivel"/>
    <property type="match status" value="1"/>
</dbReference>
<evidence type="ECO:0000256" key="3">
    <source>
        <dbReference type="ARBA" id="ARBA00023239"/>
    </source>
</evidence>
<evidence type="ECO:0000259" key="8">
    <source>
        <dbReference type="Pfam" id="PF01989"/>
    </source>
</evidence>
<dbReference type="SUPFAM" id="SSF52016">
    <property type="entry name" value="LeuD/IlvD-like"/>
    <property type="match status" value="1"/>
</dbReference>
<comment type="function">
    <text evidence="5 7">Component of a hydro-lyase that catalyzes the dehydration of mevalonate 5-phosphate (MVA5P) to form trans-anhydromevalonate 5-phosphate (tAHMP). Involved in the archaeal mevalonate (MVA) pathway, which provides fundamental precursors for isoprenoid biosynthesis, such as isopentenyl diphosphate (IPP) and dimethylallyl diphosphate (DMAPP).</text>
</comment>
<evidence type="ECO:0000313" key="9">
    <source>
        <dbReference type="EMBL" id="ALM75014.1"/>
    </source>
</evidence>
<dbReference type="InterPro" id="IPR020794">
    <property type="entry name" value="PMDh_S"/>
</dbReference>
<dbReference type="EC" id="4.2.1.182" evidence="7"/>
<dbReference type="GO" id="GO:0016836">
    <property type="term" value="F:hydro-lyase activity"/>
    <property type="evidence" value="ECO:0007669"/>
    <property type="project" value="UniProtKB-UniRule"/>
</dbReference>
<dbReference type="InterPro" id="IPR012016">
    <property type="entry name" value="PMDh-S-like"/>
</dbReference>
<dbReference type="NCBIfam" id="NF003046">
    <property type="entry name" value="PRK03955.1"/>
    <property type="match status" value="1"/>
</dbReference>
<evidence type="ECO:0000256" key="5">
    <source>
        <dbReference type="ARBA" id="ARBA00045299"/>
    </source>
</evidence>